<organism evidence="1 2">
    <name type="scientific">Actinomadura sediminis</name>
    <dbReference type="NCBI Taxonomy" id="1038904"/>
    <lineage>
        <taxon>Bacteria</taxon>
        <taxon>Bacillati</taxon>
        <taxon>Actinomycetota</taxon>
        <taxon>Actinomycetes</taxon>
        <taxon>Streptosporangiales</taxon>
        <taxon>Thermomonosporaceae</taxon>
        <taxon>Actinomadura</taxon>
    </lineage>
</organism>
<accession>A0ABW3ER93</accession>
<comment type="caution">
    <text evidence="1">The sequence shown here is derived from an EMBL/GenBank/DDBJ whole genome shotgun (WGS) entry which is preliminary data.</text>
</comment>
<dbReference type="EMBL" id="JBHTJA010000034">
    <property type="protein sequence ID" value="MFD0902320.1"/>
    <property type="molecule type" value="Genomic_DNA"/>
</dbReference>
<gene>
    <name evidence="1" type="ORF">ACFQ11_18120</name>
</gene>
<dbReference type="RefSeq" id="WP_378299983.1">
    <property type="nucleotide sequence ID" value="NZ_JBHTJA010000034.1"/>
</dbReference>
<protein>
    <submittedName>
        <fullName evidence="1">Uncharacterized protein</fullName>
    </submittedName>
</protein>
<name>A0ABW3ER93_9ACTN</name>
<dbReference type="Proteomes" id="UP001596972">
    <property type="component" value="Unassembled WGS sequence"/>
</dbReference>
<evidence type="ECO:0000313" key="2">
    <source>
        <dbReference type="Proteomes" id="UP001596972"/>
    </source>
</evidence>
<proteinExistence type="predicted"/>
<reference evidence="2" key="1">
    <citation type="journal article" date="2019" name="Int. J. Syst. Evol. Microbiol.">
        <title>The Global Catalogue of Microorganisms (GCM) 10K type strain sequencing project: providing services to taxonomists for standard genome sequencing and annotation.</title>
        <authorList>
            <consortium name="The Broad Institute Genomics Platform"/>
            <consortium name="The Broad Institute Genome Sequencing Center for Infectious Disease"/>
            <person name="Wu L."/>
            <person name="Ma J."/>
        </authorList>
    </citation>
    <scope>NUCLEOTIDE SEQUENCE [LARGE SCALE GENOMIC DNA]</scope>
    <source>
        <strain evidence="2">JCM 31202</strain>
    </source>
</reference>
<evidence type="ECO:0000313" key="1">
    <source>
        <dbReference type="EMBL" id="MFD0902320.1"/>
    </source>
</evidence>
<keyword evidence="2" id="KW-1185">Reference proteome</keyword>
<sequence>MSEPENEEELMARVDVYPGAHQPTEPDEEDVLRELYGKPEQDGVYKGVAG</sequence>